<reference evidence="2 3" key="1">
    <citation type="submission" date="2024-09" db="EMBL/GenBank/DDBJ databases">
        <title>Rethinking Asexuality: The Enigmatic Case of Functional Sexual Genes in Lepraria (Stereocaulaceae).</title>
        <authorList>
            <person name="Doellman M."/>
            <person name="Sun Y."/>
            <person name="Barcenas-Pena A."/>
            <person name="Lumbsch H.T."/>
            <person name="Grewe F."/>
        </authorList>
    </citation>
    <scope>NUCLEOTIDE SEQUENCE [LARGE SCALE GENOMIC DNA]</scope>
    <source>
        <strain evidence="2 3">Mercado 3170</strain>
    </source>
</reference>
<proteinExistence type="predicted"/>
<feature type="chain" id="PRO_5046702067" evidence="1">
    <location>
        <begin position="24"/>
        <end position="190"/>
    </location>
</feature>
<keyword evidence="1" id="KW-0732">Signal</keyword>
<gene>
    <name evidence="2" type="ORF">N7G274_001458</name>
</gene>
<comment type="caution">
    <text evidence="2">The sequence shown here is derived from an EMBL/GenBank/DDBJ whole genome shotgun (WGS) entry which is preliminary data.</text>
</comment>
<evidence type="ECO:0000313" key="2">
    <source>
        <dbReference type="EMBL" id="KAL2046011.1"/>
    </source>
</evidence>
<sequence>MKISKVPSVAVLFQLFVLRLNAAIPVPSMVPTIHLHNSTADNLALPVNTTASKATNDLPPTNPWRYRVPHTSLDVNFFYLRIEIEETDALAAILEAANDIISQLSTTGDKAIGQGQLGWDTPTVRLTLRPEPVMTWVMWGATLKALTHFANAFDSISYLYDVSNNGQSIGGGTLVLPKPGDSKQNSPATS</sequence>
<name>A0ABR4AME9_9LECA</name>
<dbReference type="Proteomes" id="UP001590950">
    <property type="component" value="Unassembled WGS sequence"/>
</dbReference>
<organism evidence="2 3">
    <name type="scientific">Stereocaulon virgatum</name>
    <dbReference type="NCBI Taxonomy" id="373712"/>
    <lineage>
        <taxon>Eukaryota</taxon>
        <taxon>Fungi</taxon>
        <taxon>Dikarya</taxon>
        <taxon>Ascomycota</taxon>
        <taxon>Pezizomycotina</taxon>
        <taxon>Lecanoromycetes</taxon>
        <taxon>OSLEUM clade</taxon>
        <taxon>Lecanoromycetidae</taxon>
        <taxon>Lecanorales</taxon>
        <taxon>Lecanorineae</taxon>
        <taxon>Stereocaulaceae</taxon>
        <taxon>Stereocaulon</taxon>
    </lineage>
</organism>
<evidence type="ECO:0000313" key="3">
    <source>
        <dbReference type="Proteomes" id="UP001590950"/>
    </source>
</evidence>
<protein>
    <submittedName>
        <fullName evidence="2">Uncharacterized protein</fullName>
    </submittedName>
</protein>
<accession>A0ABR4AME9</accession>
<feature type="signal peptide" evidence="1">
    <location>
        <begin position="1"/>
        <end position="23"/>
    </location>
</feature>
<keyword evidence="3" id="KW-1185">Reference proteome</keyword>
<dbReference type="EMBL" id="JBEFKJ010000004">
    <property type="protein sequence ID" value="KAL2046011.1"/>
    <property type="molecule type" value="Genomic_DNA"/>
</dbReference>
<evidence type="ECO:0000256" key="1">
    <source>
        <dbReference type="SAM" id="SignalP"/>
    </source>
</evidence>